<dbReference type="InterPro" id="IPR021136">
    <property type="entry name" value="Flagellar_hook_control-like_C"/>
</dbReference>
<evidence type="ECO:0000256" key="3">
    <source>
        <dbReference type="ARBA" id="ARBA00022795"/>
    </source>
</evidence>
<protein>
    <submittedName>
        <fullName evidence="6">Flagellar hook-length control protein FliK</fullName>
    </submittedName>
</protein>
<keyword evidence="6" id="KW-0969">Cilium</keyword>
<reference evidence="6" key="1">
    <citation type="journal article" date="2022" name="bioRxiv">
        <title>Thiovibrio frasassiensisgen. nov., sp. nov., an autotrophic, elemental sulfur disproportionating bacterium isolated from sulfidic karst sediment, and proposal of Thiovibrionaceae fam. nov.</title>
        <authorList>
            <person name="Aronson H."/>
            <person name="Thomas C."/>
            <person name="Bhattacharyya M."/>
            <person name="Eckstein S."/>
            <person name="Jensen S."/>
            <person name="Barco R."/>
            <person name="Macalady J."/>
            <person name="Amend J."/>
        </authorList>
    </citation>
    <scope>NUCLEOTIDE SEQUENCE</scope>
    <source>
        <strain evidence="6">RS19-109</strain>
    </source>
</reference>
<comment type="caution">
    <text evidence="6">The sequence shown here is derived from an EMBL/GenBank/DDBJ whole genome shotgun (WGS) entry which is preliminary data.</text>
</comment>
<dbReference type="InterPro" id="IPR052563">
    <property type="entry name" value="FliK"/>
</dbReference>
<keyword evidence="3" id="KW-1005">Bacterial flagellum biogenesis</keyword>
<comment type="similarity">
    <text evidence="2">Belongs to the FliK family.</text>
</comment>
<dbReference type="EMBL" id="JAPHEH010000001">
    <property type="protein sequence ID" value="MDG4477019.1"/>
    <property type="molecule type" value="Genomic_DNA"/>
</dbReference>
<dbReference type="Gene3D" id="3.30.750.140">
    <property type="match status" value="1"/>
</dbReference>
<evidence type="ECO:0000259" key="5">
    <source>
        <dbReference type="Pfam" id="PF02120"/>
    </source>
</evidence>
<organism evidence="6 7">
    <name type="scientific">Thiovibrio frasassiensis</name>
    <dbReference type="NCBI Taxonomy" id="2984131"/>
    <lineage>
        <taxon>Bacteria</taxon>
        <taxon>Pseudomonadati</taxon>
        <taxon>Thermodesulfobacteriota</taxon>
        <taxon>Desulfobulbia</taxon>
        <taxon>Desulfobulbales</taxon>
        <taxon>Thiovibrionaceae</taxon>
        <taxon>Thiovibrio</taxon>
    </lineage>
</organism>
<evidence type="ECO:0000313" key="7">
    <source>
        <dbReference type="Proteomes" id="UP001154240"/>
    </source>
</evidence>
<dbReference type="PRINTS" id="PR01007">
    <property type="entry name" value="FLGHOOKFLIK"/>
</dbReference>
<dbReference type="GO" id="GO:0044780">
    <property type="term" value="P:bacterial-type flagellum assembly"/>
    <property type="evidence" value="ECO:0007669"/>
    <property type="project" value="InterPro"/>
</dbReference>
<keyword evidence="7" id="KW-1185">Reference proteome</keyword>
<name>A0A9X4MLI5_9BACT</name>
<dbReference type="GO" id="GO:0009424">
    <property type="term" value="C:bacterial-type flagellum hook"/>
    <property type="evidence" value="ECO:0007669"/>
    <property type="project" value="InterPro"/>
</dbReference>
<evidence type="ECO:0000256" key="1">
    <source>
        <dbReference type="ARBA" id="ARBA00003944"/>
    </source>
</evidence>
<dbReference type="InterPro" id="IPR001635">
    <property type="entry name" value="Flag_hook_Flik"/>
</dbReference>
<dbReference type="Proteomes" id="UP001154240">
    <property type="component" value="Unassembled WGS sequence"/>
</dbReference>
<evidence type="ECO:0000313" key="6">
    <source>
        <dbReference type="EMBL" id="MDG4477019.1"/>
    </source>
</evidence>
<dbReference type="RefSeq" id="WP_307633984.1">
    <property type="nucleotide sequence ID" value="NZ_JAPHEH010000001.1"/>
</dbReference>
<sequence>MNPIVQASKATATVEVKSSVGKKAGSNFSDYMEKKMATERRGKSNLLGMQKAKGAANSAAERKESAAASVQKEAPEEATTIAALLGQFVQDLQKAAGDQKQGVGEWSFPVPDPELLQKIAQDAGMNESQLTALLDKMKNQDGKVSLTDFLASFSRHFQSLQDQVPVTTPETDLPLLQSFLERLGVPVPEVSKISEAAVRGDNTLDLQKFLSELQAVTGDGITDITSLEAEELQNLLANAGVSQQLQRALLPERLPVVEGLVETGPPVTLTLSRLKEMLAQAIQEVKGNRLQADPVSFLTDLQEVLTKSGFETKGPSLNSAVQGTLVSVFEKLMESVDFSKVKVQQGNGQAAAALEKKLAQAEELVAAQNAEAAPLLEGETAAPILGMGRDAMGAKENKNGPVSGELFSENSTIFQSEGGVSAKTEAVSPAAVASQAARPFVHIPNLPSALQQQSFAQLSQGVLQGLRNQEHHLVLKLYPKELGEVKVEMTVRDNQVAVSFAMENSRVKEVLESNLEQFKENMEKQGFALGECMVSLNKDTDSNETWQQSQAASLIKGASQRRTSLADLPEDILYQRAQPKNSRENGVDLFA</sequence>
<reference evidence="6" key="2">
    <citation type="submission" date="2022-10" db="EMBL/GenBank/DDBJ databases">
        <authorList>
            <person name="Aronson H.S."/>
        </authorList>
    </citation>
    <scope>NUCLEOTIDE SEQUENCE</scope>
    <source>
        <strain evidence="6">RS19-109</strain>
    </source>
</reference>
<dbReference type="Pfam" id="PF02120">
    <property type="entry name" value="Flg_hook"/>
    <property type="match status" value="1"/>
</dbReference>
<accession>A0A9X4MLI5</accession>
<evidence type="ECO:0000256" key="4">
    <source>
        <dbReference type="SAM" id="MobiDB-lite"/>
    </source>
</evidence>
<keyword evidence="6" id="KW-0282">Flagellum</keyword>
<feature type="region of interest" description="Disordered" evidence="4">
    <location>
        <begin position="39"/>
        <end position="72"/>
    </location>
</feature>
<proteinExistence type="inferred from homology"/>
<comment type="function">
    <text evidence="1">Controls the length of the flagellar hook.</text>
</comment>
<dbReference type="CDD" id="cd17470">
    <property type="entry name" value="T3SS_Flik_C"/>
    <property type="match status" value="1"/>
</dbReference>
<dbReference type="AlphaFoldDB" id="A0A9X4MLI5"/>
<dbReference type="InterPro" id="IPR038610">
    <property type="entry name" value="FliK-like_C_sf"/>
</dbReference>
<dbReference type="PANTHER" id="PTHR37533">
    <property type="entry name" value="FLAGELLAR HOOK-LENGTH CONTROL PROTEIN"/>
    <property type="match status" value="1"/>
</dbReference>
<dbReference type="PANTHER" id="PTHR37533:SF2">
    <property type="entry name" value="FLAGELLAR HOOK-LENGTH CONTROL PROTEIN"/>
    <property type="match status" value="1"/>
</dbReference>
<keyword evidence="6" id="KW-0966">Cell projection</keyword>
<evidence type="ECO:0000256" key="2">
    <source>
        <dbReference type="ARBA" id="ARBA00009149"/>
    </source>
</evidence>
<feature type="domain" description="Flagellar hook-length control protein-like C-terminal" evidence="5">
    <location>
        <begin position="462"/>
        <end position="540"/>
    </location>
</feature>
<gene>
    <name evidence="6" type="ORF">OLX77_12735</name>
</gene>